<evidence type="ECO:0000313" key="2">
    <source>
        <dbReference type="Proteomes" id="UP000582231"/>
    </source>
</evidence>
<accession>A0A852RDH2</accession>
<keyword evidence="2" id="KW-1185">Reference proteome</keyword>
<protein>
    <submittedName>
        <fullName evidence="1">Uncharacterized protein</fullName>
    </submittedName>
</protein>
<dbReference type="EMBL" id="JACCBF010000001">
    <property type="protein sequence ID" value="NYD31247.1"/>
    <property type="molecule type" value="Genomic_DNA"/>
</dbReference>
<proteinExistence type="predicted"/>
<dbReference type="AlphaFoldDB" id="A0A852RDH2"/>
<evidence type="ECO:0000313" key="1">
    <source>
        <dbReference type="EMBL" id="NYD31247.1"/>
    </source>
</evidence>
<dbReference type="Proteomes" id="UP000582231">
    <property type="component" value="Unassembled WGS sequence"/>
</dbReference>
<reference evidence="1 2" key="1">
    <citation type="submission" date="2020-07" db="EMBL/GenBank/DDBJ databases">
        <title>Sequencing the genomes of 1000 actinobacteria strains.</title>
        <authorList>
            <person name="Klenk H.-P."/>
        </authorList>
    </citation>
    <scope>NUCLEOTIDE SEQUENCE [LARGE SCALE GENOMIC DNA]</scope>
    <source>
        <strain evidence="1 2">DSM 19082</strain>
    </source>
</reference>
<sequence length="82" mass="8779">MAIVVVSLDEVREQGRRNGKYAMGDDHNNGGIVSSLLSIAYTAMGDRLTDEAALEAGLNYYSVEKGLTLVSVTATEAIFNKP</sequence>
<gene>
    <name evidence="1" type="ORF">BJ958_002793</name>
</gene>
<organism evidence="1 2">
    <name type="scientific">Nocardioides kongjuensis</name>
    <dbReference type="NCBI Taxonomy" id="349522"/>
    <lineage>
        <taxon>Bacteria</taxon>
        <taxon>Bacillati</taxon>
        <taxon>Actinomycetota</taxon>
        <taxon>Actinomycetes</taxon>
        <taxon>Propionibacteriales</taxon>
        <taxon>Nocardioidaceae</taxon>
        <taxon>Nocardioides</taxon>
    </lineage>
</organism>
<name>A0A852RDH2_9ACTN</name>
<dbReference type="RefSeq" id="WP_179727391.1">
    <property type="nucleotide sequence ID" value="NZ_BAABEF010000001.1"/>
</dbReference>
<comment type="caution">
    <text evidence="1">The sequence shown here is derived from an EMBL/GenBank/DDBJ whole genome shotgun (WGS) entry which is preliminary data.</text>
</comment>